<comment type="subcellular location">
    <subcellularLocation>
        <location evidence="6">Cell outer membrane</location>
        <topology evidence="6">Lipid-anchor</topology>
    </subcellularLocation>
</comment>
<evidence type="ECO:0000256" key="2">
    <source>
        <dbReference type="ARBA" id="ARBA00023136"/>
    </source>
</evidence>
<dbReference type="Pfam" id="PF04390">
    <property type="entry name" value="LptE"/>
    <property type="match status" value="1"/>
</dbReference>
<dbReference type="GO" id="GO:0009279">
    <property type="term" value="C:cell outer membrane"/>
    <property type="evidence" value="ECO:0007669"/>
    <property type="project" value="UniProtKB-SubCell"/>
</dbReference>
<dbReference type="InterPro" id="IPR007485">
    <property type="entry name" value="LPS_assembly_LptE"/>
</dbReference>
<reference evidence="7 8" key="1">
    <citation type="submission" date="2017-08" db="EMBL/GenBank/DDBJ databases">
        <title>Halovibrio sewagensis sp. nov., isolated from wastewater of high salinity.</title>
        <authorList>
            <person name="Dong X."/>
            <person name="Zhang G."/>
        </authorList>
    </citation>
    <scope>NUCLEOTIDE SEQUENCE [LARGE SCALE GENOMIC DNA]</scope>
    <source>
        <strain evidence="7 8">YL5-2</strain>
    </source>
</reference>
<name>A0A2A2F2B2_9GAMM</name>
<keyword evidence="5 6" id="KW-0449">Lipoprotein</keyword>
<keyword evidence="3 6" id="KW-0564">Palmitate</keyword>
<dbReference type="GO" id="GO:0015920">
    <property type="term" value="P:lipopolysaccharide transport"/>
    <property type="evidence" value="ECO:0007669"/>
    <property type="project" value="TreeGrafter"/>
</dbReference>
<accession>A0A2A2F2B2</accession>
<evidence type="ECO:0000256" key="3">
    <source>
        <dbReference type="ARBA" id="ARBA00023139"/>
    </source>
</evidence>
<keyword evidence="8" id="KW-1185">Reference proteome</keyword>
<gene>
    <name evidence="6" type="primary">lptE</name>
    <name evidence="7" type="ORF">CK501_13740</name>
</gene>
<keyword evidence="2 6" id="KW-0472">Membrane</keyword>
<dbReference type="AlphaFoldDB" id="A0A2A2F2B2"/>
<organism evidence="7 8">
    <name type="scientific">Halovibrio salipaludis</name>
    <dbReference type="NCBI Taxonomy" id="2032626"/>
    <lineage>
        <taxon>Bacteria</taxon>
        <taxon>Pseudomonadati</taxon>
        <taxon>Pseudomonadota</taxon>
        <taxon>Gammaproteobacteria</taxon>
        <taxon>Oceanospirillales</taxon>
        <taxon>Halomonadaceae</taxon>
        <taxon>Halovibrio</taxon>
    </lineage>
</organism>
<dbReference type="GO" id="GO:1990351">
    <property type="term" value="C:transporter complex"/>
    <property type="evidence" value="ECO:0007669"/>
    <property type="project" value="TreeGrafter"/>
</dbReference>
<evidence type="ECO:0000256" key="1">
    <source>
        <dbReference type="ARBA" id="ARBA00022729"/>
    </source>
</evidence>
<keyword evidence="1 6" id="KW-0732">Signal</keyword>
<dbReference type="EMBL" id="NSKD01000007">
    <property type="protein sequence ID" value="PAU78742.1"/>
    <property type="molecule type" value="Genomic_DNA"/>
</dbReference>
<dbReference type="HAMAP" id="MF_01186">
    <property type="entry name" value="LPS_assembly_LptE"/>
    <property type="match status" value="1"/>
</dbReference>
<dbReference type="PANTHER" id="PTHR38098:SF1">
    <property type="entry name" value="LPS-ASSEMBLY LIPOPROTEIN LPTE"/>
    <property type="match status" value="1"/>
</dbReference>
<evidence type="ECO:0000313" key="8">
    <source>
        <dbReference type="Proteomes" id="UP000218896"/>
    </source>
</evidence>
<evidence type="ECO:0000256" key="5">
    <source>
        <dbReference type="ARBA" id="ARBA00023288"/>
    </source>
</evidence>
<dbReference type="GO" id="GO:0001530">
    <property type="term" value="F:lipopolysaccharide binding"/>
    <property type="evidence" value="ECO:0007669"/>
    <property type="project" value="TreeGrafter"/>
</dbReference>
<protein>
    <recommendedName>
        <fullName evidence="6">LPS-assembly lipoprotein LptE</fullName>
    </recommendedName>
</protein>
<dbReference type="PANTHER" id="PTHR38098">
    <property type="entry name" value="LPS-ASSEMBLY LIPOPROTEIN LPTE"/>
    <property type="match status" value="1"/>
</dbReference>
<proteinExistence type="inferred from homology"/>
<keyword evidence="4 6" id="KW-0998">Cell outer membrane</keyword>
<dbReference type="Proteomes" id="UP000218896">
    <property type="component" value="Unassembled WGS sequence"/>
</dbReference>
<dbReference type="GO" id="GO:0043165">
    <property type="term" value="P:Gram-negative-bacterium-type cell outer membrane assembly"/>
    <property type="evidence" value="ECO:0007669"/>
    <property type="project" value="UniProtKB-UniRule"/>
</dbReference>
<comment type="caution">
    <text evidence="7">The sequence shown here is derived from an EMBL/GenBank/DDBJ whole genome shotgun (WGS) entry which is preliminary data.</text>
</comment>
<dbReference type="Gene3D" id="3.30.160.150">
    <property type="entry name" value="Lipoprotein like domain"/>
    <property type="match status" value="1"/>
</dbReference>
<evidence type="ECO:0000256" key="6">
    <source>
        <dbReference type="HAMAP-Rule" id="MF_01186"/>
    </source>
</evidence>
<evidence type="ECO:0000256" key="4">
    <source>
        <dbReference type="ARBA" id="ARBA00023237"/>
    </source>
</evidence>
<comment type="similarity">
    <text evidence="6">Belongs to the LptE lipoprotein family.</text>
</comment>
<dbReference type="RefSeq" id="WP_095618312.1">
    <property type="nucleotide sequence ID" value="NZ_NSKD01000007.1"/>
</dbReference>
<sequence length="184" mass="20277">MPQAAWKPILTLALVTVLTACGFQLRGSGMVPDALAPLALSCGEGVPGPVCSGLRERLGLYNILAEDDETAGYRLKLSGYEQERRTSALDDRAAAAEYELSARIAVALTTRDGIPLLADTELSAREFYQADEQQVLAGEREQQGIEGLLQDQLVQQVTRRLMPFTEERIRRIRSEHENSTDTDE</sequence>
<dbReference type="OrthoDB" id="7349153at2"/>
<dbReference type="PROSITE" id="PS51257">
    <property type="entry name" value="PROKAR_LIPOPROTEIN"/>
    <property type="match status" value="1"/>
</dbReference>
<comment type="function">
    <text evidence="6">Together with LptD, is involved in the assembly of lipopolysaccharide (LPS) at the surface of the outer membrane. Required for the proper assembly of LptD. Binds LPS and may serve as the LPS recognition site at the outer membrane.</text>
</comment>
<comment type="subunit">
    <text evidence="6">Component of the lipopolysaccharide transport and assembly complex. Interacts with LptD.</text>
</comment>
<evidence type="ECO:0000313" key="7">
    <source>
        <dbReference type="EMBL" id="PAU78742.1"/>
    </source>
</evidence>